<dbReference type="PANTHER" id="PTHR42928">
    <property type="entry name" value="TRICARBOXYLATE-BINDING PROTEIN"/>
    <property type="match status" value="1"/>
</dbReference>
<organism evidence="2 3">
    <name type="scientific">Devosia albogilva</name>
    <dbReference type="NCBI Taxonomy" id="429726"/>
    <lineage>
        <taxon>Bacteria</taxon>
        <taxon>Pseudomonadati</taxon>
        <taxon>Pseudomonadota</taxon>
        <taxon>Alphaproteobacteria</taxon>
        <taxon>Hyphomicrobiales</taxon>
        <taxon>Devosiaceae</taxon>
        <taxon>Devosia</taxon>
    </lineage>
</organism>
<accession>A0ABW5QPK7</accession>
<protein>
    <submittedName>
        <fullName evidence="2">Bug family tripartite tricarboxylate transporter substrate binding protein</fullName>
    </submittedName>
</protein>
<evidence type="ECO:0000313" key="3">
    <source>
        <dbReference type="Proteomes" id="UP001597521"/>
    </source>
</evidence>
<dbReference type="InterPro" id="IPR005064">
    <property type="entry name" value="BUG"/>
</dbReference>
<dbReference type="EMBL" id="JBHUNP010000001">
    <property type="protein sequence ID" value="MFD2649446.1"/>
    <property type="molecule type" value="Genomic_DNA"/>
</dbReference>
<reference evidence="3" key="1">
    <citation type="journal article" date="2019" name="Int. J. Syst. Evol. Microbiol.">
        <title>The Global Catalogue of Microorganisms (GCM) 10K type strain sequencing project: providing services to taxonomists for standard genome sequencing and annotation.</title>
        <authorList>
            <consortium name="The Broad Institute Genomics Platform"/>
            <consortium name="The Broad Institute Genome Sequencing Center for Infectious Disease"/>
            <person name="Wu L."/>
            <person name="Ma J."/>
        </authorList>
    </citation>
    <scope>NUCLEOTIDE SEQUENCE [LARGE SCALE GENOMIC DNA]</scope>
    <source>
        <strain evidence="3">CCM 7427</strain>
    </source>
</reference>
<dbReference type="InterPro" id="IPR042100">
    <property type="entry name" value="Bug_dom1"/>
</dbReference>
<dbReference type="PANTHER" id="PTHR42928:SF5">
    <property type="entry name" value="BLR1237 PROTEIN"/>
    <property type="match status" value="1"/>
</dbReference>
<dbReference type="Gene3D" id="3.40.190.10">
    <property type="entry name" value="Periplasmic binding protein-like II"/>
    <property type="match status" value="1"/>
</dbReference>
<comment type="caution">
    <text evidence="2">The sequence shown here is derived from an EMBL/GenBank/DDBJ whole genome shotgun (WGS) entry which is preliminary data.</text>
</comment>
<gene>
    <name evidence="2" type="ORF">ACFSX5_16795</name>
</gene>
<comment type="similarity">
    <text evidence="1">Belongs to the UPF0065 (bug) family.</text>
</comment>
<proteinExistence type="inferred from homology"/>
<dbReference type="CDD" id="cd07012">
    <property type="entry name" value="PBP2_Bug_TTT"/>
    <property type="match status" value="1"/>
</dbReference>
<sequence>MNTTEHGLRPSGRSSAWRLGAAAIVAAGLGLSPAITLAQDYPDRPITAIVPFGAGGGADTQTRIWGEAMADLTGQRIIVENVPGSAGVAGTKQGINAQPDGYTVVMGAASTIAINPVSNPAADYYPPRDLRPVAVIGYTPYVMVVANNLGVKTLPELIAYGEANEGALTYAGWTAVGEYARRGLELRTGLSMTPVPYPGATEAMTDVIAGRVSASILDISSALPFIRSGSVTPIVMTGPDRSPALPDVGTVVDAGVENYVIDSWIALFVPRETPDDIVAYLNEKTREALKTQPVVDRYSELEIEMRDYDVDQTAAFMASQIDAWASLIQETGPTQ</sequence>
<evidence type="ECO:0000256" key="1">
    <source>
        <dbReference type="ARBA" id="ARBA00006987"/>
    </source>
</evidence>
<keyword evidence="3" id="KW-1185">Reference proteome</keyword>
<dbReference type="PIRSF" id="PIRSF017082">
    <property type="entry name" value="YflP"/>
    <property type="match status" value="1"/>
</dbReference>
<dbReference type="Pfam" id="PF03401">
    <property type="entry name" value="TctC"/>
    <property type="match status" value="1"/>
</dbReference>
<evidence type="ECO:0000313" key="2">
    <source>
        <dbReference type="EMBL" id="MFD2649446.1"/>
    </source>
</evidence>
<dbReference type="Proteomes" id="UP001597521">
    <property type="component" value="Unassembled WGS sequence"/>
</dbReference>
<dbReference type="Gene3D" id="3.40.190.150">
    <property type="entry name" value="Bordetella uptake gene, domain 1"/>
    <property type="match status" value="1"/>
</dbReference>
<name>A0ABW5QPK7_9HYPH</name>
<dbReference type="RefSeq" id="WP_386834988.1">
    <property type="nucleotide sequence ID" value="NZ_JBHUNP010000001.1"/>
</dbReference>
<dbReference type="SUPFAM" id="SSF53850">
    <property type="entry name" value="Periplasmic binding protein-like II"/>
    <property type="match status" value="1"/>
</dbReference>